<dbReference type="GO" id="GO:0004197">
    <property type="term" value="F:cysteine-type endopeptidase activity"/>
    <property type="evidence" value="ECO:0007669"/>
    <property type="project" value="InterPro"/>
</dbReference>
<dbReference type="EMBL" id="KZ309524">
    <property type="protein sequence ID" value="KAG8239135.1"/>
    <property type="molecule type" value="Genomic_DNA"/>
</dbReference>
<dbReference type="InterPro" id="IPR015917">
    <property type="entry name" value="Pept_C14A"/>
</dbReference>
<dbReference type="InterPro" id="IPR011600">
    <property type="entry name" value="Pept_C14_caspase"/>
</dbReference>
<dbReference type="InterPro" id="IPR002138">
    <property type="entry name" value="Pept_C14_p10"/>
</dbReference>
<evidence type="ECO:0000256" key="1">
    <source>
        <dbReference type="ARBA" id="ARBA00010134"/>
    </source>
</evidence>
<dbReference type="OrthoDB" id="6116485at2759"/>
<dbReference type="PANTHER" id="PTHR22576">
    <property type="entry name" value="MUCOSA ASSOCIATED LYMPHOID TISSUE LYMPHOMA TRANSLOCATION PROTEIN 1/PARACASPASE"/>
    <property type="match status" value="1"/>
</dbReference>
<feature type="domain" description="Caspase family p10" evidence="3">
    <location>
        <begin position="71"/>
        <end position="159"/>
    </location>
</feature>
<comment type="similarity">
    <text evidence="1 2">Belongs to the peptidase C14A family.</text>
</comment>
<reference evidence="5" key="2">
    <citation type="submission" date="2017-10" db="EMBL/GenBank/DDBJ databases">
        <title>Ladona fulva Genome sequencing and assembly.</title>
        <authorList>
            <person name="Murali S."/>
            <person name="Richards S."/>
            <person name="Bandaranaike D."/>
            <person name="Bellair M."/>
            <person name="Blankenburg K."/>
            <person name="Chao H."/>
            <person name="Dinh H."/>
            <person name="Doddapaneni H."/>
            <person name="Dugan-Rocha S."/>
            <person name="Elkadiri S."/>
            <person name="Gnanaolivu R."/>
            <person name="Hernandez B."/>
            <person name="Skinner E."/>
            <person name="Javaid M."/>
            <person name="Lee S."/>
            <person name="Li M."/>
            <person name="Ming W."/>
            <person name="Munidasa M."/>
            <person name="Muniz J."/>
            <person name="Nguyen L."/>
            <person name="Hughes D."/>
            <person name="Osuji N."/>
            <person name="Pu L.-L."/>
            <person name="Puazo M."/>
            <person name="Qu C."/>
            <person name="Quiroz J."/>
            <person name="Raj R."/>
            <person name="Weissenberger G."/>
            <person name="Xin Y."/>
            <person name="Zou X."/>
            <person name="Han Y."/>
            <person name="Worley K."/>
            <person name="Muzny D."/>
            <person name="Gibbs R."/>
        </authorList>
    </citation>
    <scope>NUCLEOTIDE SEQUENCE</scope>
    <source>
        <strain evidence="5">Sampled in the wild</strain>
    </source>
</reference>
<gene>
    <name evidence="5" type="ORF">J437_LFUL018740</name>
</gene>
<comment type="caution">
    <text evidence="5">The sequence shown here is derived from an EMBL/GenBank/DDBJ whole genome shotgun (WGS) entry which is preliminary data.</text>
</comment>
<keyword evidence="6" id="KW-1185">Reference proteome</keyword>
<dbReference type="SUPFAM" id="SSF52129">
    <property type="entry name" value="Caspase-like"/>
    <property type="match status" value="1"/>
</dbReference>
<dbReference type="Pfam" id="PF00656">
    <property type="entry name" value="Peptidase_C14"/>
    <property type="match status" value="1"/>
</dbReference>
<organism evidence="5 6">
    <name type="scientific">Ladona fulva</name>
    <name type="common">Scarce chaser dragonfly</name>
    <name type="synonym">Libellula fulva</name>
    <dbReference type="NCBI Taxonomy" id="123851"/>
    <lineage>
        <taxon>Eukaryota</taxon>
        <taxon>Metazoa</taxon>
        <taxon>Ecdysozoa</taxon>
        <taxon>Arthropoda</taxon>
        <taxon>Hexapoda</taxon>
        <taxon>Insecta</taxon>
        <taxon>Pterygota</taxon>
        <taxon>Palaeoptera</taxon>
        <taxon>Odonata</taxon>
        <taxon>Epiprocta</taxon>
        <taxon>Anisoptera</taxon>
        <taxon>Libelluloidea</taxon>
        <taxon>Libellulidae</taxon>
        <taxon>Ladona</taxon>
    </lineage>
</organism>
<feature type="domain" description="Caspase family p20" evidence="4">
    <location>
        <begin position="1"/>
        <end position="48"/>
    </location>
</feature>
<evidence type="ECO:0000256" key="2">
    <source>
        <dbReference type="RuleBase" id="RU003971"/>
    </source>
</evidence>
<reference evidence="5" key="1">
    <citation type="submission" date="2013-04" db="EMBL/GenBank/DDBJ databases">
        <authorList>
            <person name="Qu J."/>
            <person name="Murali S.C."/>
            <person name="Bandaranaike D."/>
            <person name="Bellair M."/>
            <person name="Blankenburg K."/>
            <person name="Chao H."/>
            <person name="Dinh H."/>
            <person name="Doddapaneni H."/>
            <person name="Downs B."/>
            <person name="Dugan-Rocha S."/>
            <person name="Elkadiri S."/>
            <person name="Gnanaolivu R.D."/>
            <person name="Hernandez B."/>
            <person name="Javaid M."/>
            <person name="Jayaseelan J.C."/>
            <person name="Lee S."/>
            <person name="Li M."/>
            <person name="Ming W."/>
            <person name="Munidasa M."/>
            <person name="Muniz J."/>
            <person name="Nguyen L."/>
            <person name="Ongeri F."/>
            <person name="Osuji N."/>
            <person name="Pu L.-L."/>
            <person name="Puazo M."/>
            <person name="Qu C."/>
            <person name="Quiroz J."/>
            <person name="Raj R."/>
            <person name="Weissenberger G."/>
            <person name="Xin Y."/>
            <person name="Zou X."/>
            <person name="Han Y."/>
            <person name="Richards S."/>
            <person name="Worley K."/>
            <person name="Muzny D."/>
            <person name="Gibbs R."/>
        </authorList>
    </citation>
    <scope>NUCLEOTIDE SEQUENCE</scope>
    <source>
        <strain evidence="5">Sampled in the wild</strain>
    </source>
</reference>
<dbReference type="SMART" id="SM00115">
    <property type="entry name" value="CASc"/>
    <property type="match status" value="1"/>
</dbReference>
<dbReference type="Gene3D" id="3.40.50.1460">
    <property type="match status" value="1"/>
</dbReference>
<protein>
    <submittedName>
        <fullName evidence="5">Uncharacterized protein</fullName>
    </submittedName>
</protein>
<dbReference type="Gene3D" id="3.30.70.1470">
    <property type="entry name" value="Caspase-like"/>
    <property type="match status" value="1"/>
</dbReference>
<dbReference type="InterPro" id="IPR001309">
    <property type="entry name" value="Pept_C14_p20"/>
</dbReference>
<dbReference type="InterPro" id="IPR029030">
    <property type="entry name" value="Caspase-like_dom_sf"/>
</dbReference>
<proteinExistence type="inferred from homology"/>
<dbReference type="Proteomes" id="UP000792457">
    <property type="component" value="Unassembled WGS sequence"/>
</dbReference>
<dbReference type="PANTHER" id="PTHR22576:SF41">
    <property type="entry name" value="CASPASE 14, APOPTOSIS-RELATED CYSTEINE PEPTIDASE"/>
    <property type="match status" value="1"/>
</dbReference>
<accession>A0A8K0P7P8</accession>
<name>A0A8K0P7P8_LADFU</name>
<dbReference type="InterPro" id="IPR052039">
    <property type="entry name" value="Caspase-related_regulators"/>
</dbReference>
<evidence type="ECO:0000259" key="4">
    <source>
        <dbReference type="PROSITE" id="PS50208"/>
    </source>
</evidence>
<dbReference type="AlphaFoldDB" id="A0A8K0P7P8"/>
<dbReference type="PROSITE" id="PS50208">
    <property type="entry name" value="CASPASE_P20"/>
    <property type="match status" value="1"/>
</dbReference>
<dbReference type="PRINTS" id="PR00376">
    <property type="entry name" value="IL1BCENZYME"/>
</dbReference>
<evidence type="ECO:0000313" key="6">
    <source>
        <dbReference type="Proteomes" id="UP000792457"/>
    </source>
</evidence>
<dbReference type="GO" id="GO:0006508">
    <property type="term" value="P:proteolysis"/>
    <property type="evidence" value="ECO:0007669"/>
    <property type="project" value="InterPro"/>
</dbReference>
<sequence>MTHGENGGWLHAKDFQYKEEEIWRSFEEVPSLTGKPKIFLFQCCRGDKVDYGEPLNVLSCHPPTKMKDPPLPKNADFFVVHSAPIGYESWKSPDGAWLIQDFCTQLEKNAAKKDLAKIMTLVANSMSKRLSNAENEKKSLKKQVPVTTSTLTKLMYFCKQNQ</sequence>
<evidence type="ECO:0000259" key="3">
    <source>
        <dbReference type="PROSITE" id="PS50207"/>
    </source>
</evidence>
<dbReference type="PROSITE" id="PS50207">
    <property type="entry name" value="CASPASE_P10"/>
    <property type="match status" value="1"/>
</dbReference>
<evidence type="ECO:0000313" key="5">
    <source>
        <dbReference type="EMBL" id="KAG8239135.1"/>
    </source>
</evidence>